<sequence>MTMTITEQINASLGIEDIYISIRINDSKTSDVISNMPDKYKEIYYSKEYQHIDDTFDYAEVEQTKVRFPNFLGDYYSKYIAKMESHGFYNLFCFSFVSDSKLISCIVTVPWKPVDNKKHFEQFREVTLNGIQSILEDFKKIKVVKKIDLDRH</sequence>
<accession>A0ABS3A9W4</accession>
<name>A0ABS3A9W4_9VIBR</name>
<dbReference type="EMBL" id="JAFHLB010000038">
    <property type="protein sequence ID" value="MBN3580148.1"/>
    <property type="molecule type" value="Genomic_DNA"/>
</dbReference>
<organism evidence="1 2">
    <name type="scientific">Vibrio neptunius</name>
    <dbReference type="NCBI Taxonomy" id="170651"/>
    <lineage>
        <taxon>Bacteria</taxon>
        <taxon>Pseudomonadati</taxon>
        <taxon>Pseudomonadota</taxon>
        <taxon>Gammaproteobacteria</taxon>
        <taxon>Vibrionales</taxon>
        <taxon>Vibrionaceae</taxon>
        <taxon>Vibrio</taxon>
    </lineage>
</organism>
<keyword evidence="2" id="KW-1185">Reference proteome</keyword>
<dbReference type="Proteomes" id="UP000779070">
    <property type="component" value="Unassembled WGS sequence"/>
</dbReference>
<gene>
    <name evidence="1" type="ORF">JYA62_21055</name>
</gene>
<protein>
    <submittedName>
        <fullName evidence="1">Uncharacterized protein</fullName>
    </submittedName>
</protein>
<reference evidence="1 2" key="1">
    <citation type="submission" date="2021-02" db="EMBL/GenBank/DDBJ databases">
        <title>Draft Genome Sequences of 5 Vibrio neptunius Strains Isolated From of Bivalve Hatcheries.</title>
        <authorList>
            <person name="Galvis F."/>
            <person name="Barja J.L."/>
            <person name="Lemos M.L."/>
            <person name="Balado M."/>
        </authorList>
    </citation>
    <scope>NUCLEOTIDE SEQUENCE [LARGE SCALE GENOMIC DNA]</scope>
    <source>
        <strain evidence="1 2">PP-145.98</strain>
    </source>
</reference>
<comment type="caution">
    <text evidence="1">The sequence shown here is derived from an EMBL/GenBank/DDBJ whole genome shotgun (WGS) entry which is preliminary data.</text>
</comment>
<proteinExistence type="predicted"/>
<dbReference type="RefSeq" id="WP_206371877.1">
    <property type="nucleotide sequence ID" value="NZ_CAWPTQ010000119.1"/>
</dbReference>
<evidence type="ECO:0000313" key="1">
    <source>
        <dbReference type="EMBL" id="MBN3580148.1"/>
    </source>
</evidence>
<evidence type="ECO:0000313" key="2">
    <source>
        <dbReference type="Proteomes" id="UP000779070"/>
    </source>
</evidence>